<evidence type="ECO:0000256" key="1">
    <source>
        <dbReference type="ARBA" id="ARBA00009005"/>
    </source>
</evidence>
<reference evidence="6" key="1">
    <citation type="submission" date="2021-01" db="EMBL/GenBank/DDBJ databases">
        <authorList>
            <person name="Kaushik A."/>
        </authorList>
    </citation>
    <scope>NUCLEOTIDE SEQUENCE</scope>
    <source>
        <strain evidence="6">AG6-10EEA</strain>
    </source>
</reference>
<comment type="caution">
    <text evidence="6">The sequence shown here is derived from an EMBL/GenBank/DDBJ whole genome shotgun (WGS) entry which is preliminary data.</text>
</comment>
<organism evidence="6 7">
    <name type="scientific">Rhizoctonia solani</name>
    <dbReference type="NCBI Taxonomy" id="456999"/>
    <lineage>
        <taxon>Eukaryota</taxon>
        <taxon>Fungi</taxon>
        <taxon>Dikarya</taxon>
        <taxon>Basidiomycota</taxon>
        <taxon>Agaricomycotina</taxon>
        <taxon>Agaricomycetes</taxon>
        <taxon>Cantharellales</taxon>
        <taxon>Ceratobasidiaceae</taxon>
        <taxon>Rhizoctonia</taxon>
    </lineage>
</organism>
<dbReference type="PANTHER" id="PTHR48104:SF30">
    <property type="entry name" value="METACASPASE-1"/>
    <property type="match status" value="1"/>
</dbReference>
<protein>
    <recommendedName>
        <fullName evidence="5">Peptidase C14 caspase domain-containing protein</fullName>
    </recommendedName>
</protein>
<evidence type="ECO:0000256" key="2">
    <source>
        <dbReference type="ARBA" id="ARBA00022703"/>
    </source>
</evidence>
<evidence type="ECO:0000256" key="4">
    <source>
        <dbReference type="SAM" id="Phobius"/>
    </source>
</evidence>
<name>A0A8H2XY91_9AGAM</name>
<comment type="similarity">
    <text evidence="1">Belongs to the peptidase C14B family.</text>
</comment>
<evidence type="ECO:0000256" key="3">
    <source>
        <dbReference type="ARBA" id="ARBA00022807"/>
    </source>
</evidence>
<dbReference type="InterPro" id="IPR050452">
    <property type="entry name" value="Metacaspase"/>
</dbReference>
<feature type="domain" description="Peptidase C14 caspase" evidence="5">
    <location>
        <begin position="81"/>
        <end position="306"/>
    </location>
</feature>
<dbReference type="Proteomes" id="UP000663853">
    <property type="component" value="Unassembled WGS sequence"/>
</dbReference>
<dbReference type="GO" id="GO:0006915">
    <property type="term" value="P:apoptotic process"/>
    <property type="evidence" value="ECO:0007669"/>
    <property type="project" value="UniProtKB-KW"/>
</dbReference>
<dbReference type="Gene3D" id="3.40.50.1460">
    <property type="match status" value="1"/>
</dbReference>
<feature type="non-terminal residue" evidence="6">
    <location>
        <position position="1"/>
    </location>
</feature>
<gene>
    <name evidence="6" type="ORF">RDB_LOCUS32778</name>
</gene>
<feature type="transmembrane region" description="Helical" evidence="4">
    <location>
        <begin position="20"/>
        <end position="40"/>
    </location>
</feature>
<proteinExistence type="inferred from homology"/>
<dbReference type="GO" id="GO:0005737">
    <property type="term" value="C:cytoplasm"/>
    <property type="evidence" value="ECO:0007669"/>
    <property type="project" value="TreeGrafter"/>
</dbReference>
<keyword evidence="4" id="KW-1133">Transmembrane helix</keyword>
<dbReference type="InterPro" id="IPR029030">
    <property type="entry name" value="Caspase-like_dom_sf"/>
</dbReference>
<accession>A0A8H2XY91</accession>
<dbReference type="Pfam" id="PF00656">
    <property type="entry name" value="Peptidase_C14"/>
    <property type="match status" value="1"/>
</dbReference>
<dbReference type="InterPro" id="IPR011600">
    <property type="entry name" value="Pept_C14_caspase"/>
</dbReference>
<dbReference type="EMBL" id="CAJMXA010000634">
    <property type="protein sequence ID" value="CAE6438003.1"/>
    <property type="molecule type" value="Genomic_DNA"/>
</dbReference>
<keyword evidence="4" id="KW-0472">Membrane</keyword>
<keyword evidence="3" id="KW-0378">Hydrolase</keyword>
<keyword evidence="4" id="KW-0812">Transmembrane</keyword>
<dbReference type="AlphaFoldDB" id="A0A8H2XY91"/>
<sequence length="310" mass="34339">MVIDSANMLISELLTAMGLSIFRLCLFIFPLPSTTICVAYHSKIRGLLHVFRRYTLIGCQTDNRKSELDIIGGRSQKLYGLVIGIDNYSTLPPLRGAVADANAITEFLKSDLDVPAEQIVTLCDGQATRSRIIQEFQALWENKNIQHDDPIVIYYAGHGGLAKANKQWKEISGAQQIQVIFPFDYQQEIPGHIGPIRVNCIPDRTIAVLLNKLASEKGDNITVIFDSCHSASGTRDTTMIKGDLRRRSAKVALDIPHDIDDELFVLNGITSPPPEKQSRDAQLLLHTDQSSHIHFAACGTHQKAIEQGGR</sequence>
<dbReference type="SUPFAM" id="SSF52129">
    <property type="entry name" value="Caspase-like"/>
    <property type="match status" value="1"/>
</dbReference>
<dbReference type="GO" id="GO:0006508">
    <property type="term" value="P:proteolysis"/>
    <property type="evidence" value="ECO:0007669"/>
    <property type="project" value="InterPro"/>
</dbReference>
<dbReference type="GO" id="GO:0004197">
    <property type="term" value="F:cysteine-type endopeptidase activity"/>
    <property type="evidence" value="ECO:0007669"/>
    <property type="project" value="InterPro"/>
</dbReference>
<evidence type="ECO:0000259" key="5">
    <source>
        <dbReference type="Pfam" id="PF00656"/>
    </source>
</evidence>
<keyword evidence="3" id="KW-0788">Thiol protease</keyword>
<evidence type="ECO:0000313" key="6">
    <source>
        <dbReference type="EMBL" id="CAE6438003.1"/>
    </source>
</evidence>
<evidence type="ECO:0000313" key="7">
    <source>
        <dbReference type="Proteomes" id="UP000663853"/>
    </source>
</evidence>
<keyword evidence="3" id="KW-0645">Protease</keyword>
<dbReference type="PANTHER" id="PTHR48104">
    <property type="entry name" value="METACASPASE-4"/>
    <property type="match status" value="1"/>
</dbReference>
<keyword evidence="2" id="KW-0053">Apoptosis</keyword>